<dbReference type="EMBL" id="MAJD01000001">
    <property type="protein sequence ID" value="OBX36178.1"/>
    <property type="molecule type" value="Genomic_DNA"/>
</dbReference>
<name>A0A1B8P1Q8_HALEL</name>
<organism evidence="2 3">
    <name type="scientific">Halomonas elongata</name>
    <dbReference type="NCBI Taxonomy" id="2746"/>
    <lineage>
        <taxon>Bacteria</taxon>
        <taxon>Pseudomonadati</taxon>
        <taxon>Pseudomonadota</taxon>
        <taxon>Gammaproteobacteria</taxon>
        <taxon>Oceanospirillales</taxon>
        <taxon>Halomonadaceae</taxon>
        <taxon>Halomonas</taxon>
    </lineage>
</organism>
<dbReference type="PATRIC" id="fig|2746.7.peg.530"/>
<proteinExistence type="predicted"/>
<evidence type="ECO:0000313" key="3">
    <source>
        <dbReference type="Proteomes" id="UP000092504"/>
    </source>
</evidence>
<protein>
    <recommendedName>
        <fullName evidence="4">Porin</fullName>
    </recommendedName>
</protein>
<evidence type="ECO:0000256" key="1">
    <source>
        <dbReference type="SAM" id="SignalP"/>
    </source>
</evidence>
<accession>A0A1B8P1Q8</accession>
<feature type="chain" id="PRO_5008611284" description="Porin" evidence="1">
    <location>
        <begin position="23"/>
        <end position="377"/>
    </location>
</feature>
<gene>
    <name evidence="2" type="ORF">A8U91_00519</name>
</gene>
<comment type="caution">
    <text evidence="2">The sequence shown here is derived from an EMBL/GenBank/DDBJ whole genome shotgun (WGS) entry which is preliminary data.</text>
</comment>
<keyword evidence="1" id="KW-0732">Signal</keyword>
<reference evidence="2 3" key="1">
    <citation type="submission" date="2016-06" db="EMBL/GenBank/DDBJ databases">
        <title>Genome sequence of halotolerant plant growth promoting strain of Halomonas elongata HEK1 isolated from salterns of Rann of Kutch, Gujarat, India.</title>
        <authorList>
            <person name="Gaba S."/>
            <person name="Singh R.N."/>
            <person name="Abrol S."/>
            <person name="Kaushik R."/>
            <person name="Saxena A.K."/>
        </authorList>
    </citation>
    <scope>NUCLEOTIDE SEQUENCE [LARGE SCALE GENOMIC DNA]</scope>
    <source>
        <strain evidence="2 3">HEK1</strain>
    </source>
</reference>
<evidence type="ECO:0008006" key="4">
    <source>
        <dbReference type="Google" id="ProtNLM"/>
    </source>
</evidence>
<dbReference type="InterPro" id="IPR016963">
    <property type="entry name" value="Glycoporin_RafY"/>
</dbReference>
<evidence type="ECO:0000313" key="2">
    <source>
        <dbReference type="EMBL" id="OBX36178.1"/>
    </source>
</evidence>
<dbReference type="Pfam" id="PF16966">
    <property type="entry name" value="Porin_8"/>
    <property type="match status" value="1"/>
</dbReference>
<sequence length="377" mass="41581">MQIQLKSCVGVLSVLLANSAFADVVHEYESGKLTFGGDVELDINAQNSQEGPIFLEGEFENNDEYNQTGRILLEAAGEHTSGQNYARFKVQPLVGTDGGMGVDDAWLALGNRDNGLELKVGRFEAFDLFPLGQDVFVEYSGDTANDLYSDGHGYIYQAKEGRGRGGDSGQVLLSQTRGDFYAEISTLFGDRTNLFASDTYHGYAIDPENDAKNSFIVRPVMAWSPGPWTLAAGVETNVVDDAIVDERGEDISDRTGYGTRLSYSLDDFSVNANLAYLDAHEEENLTLGLNALWHDFGLGYIHARNDIDSVKESAEVISMPGTYTSDTLYTSYRFAQVMGIDNLDIYLGAYYSKIDQKDSDGGDADRYGGRLRFKYYF</sequence>
<dbReference type="SUPFAM" id="SSF56935">
    <property type="entry name" value="Porins"/>
    <property type="match status" value="1"/>
</dbReference>
<feature type="signal peptide" evidence="1">
    <location>
        <begin position="1"/>
        <end position="22"/>
    </location>
</feature>
<dbReference type="AlphaFoldDB" id="A0A1B8P1Q8"/>
<dbReference type="Proteomes" id="UP000092504">
    <property type="component" value="Unassembled WGS sequence"/>
</dbReference>